<sequence length="81" mass="9422">MRFRCDTVFTFSRGPRTGCRRSPRQRNRVSVCLEEYAINRCTSSHLDFCDEVYALTCLTDDVEGNQCPMSDNRNFVSRLCN</sequence>
<keyword evidence="1" id="KW-1185">Reference proteome</keyword>
<dbReference type="Proteomes" id="UP000095287">
    <property type="component" value="Unplaced"/>
</dbReference>
<dbReference type="WBParaSite" id="L893_g15497.t1">
    <property type="protein sequence ID" value="L893_g15497.t1"/>
    <property type="gene ID" value="L893_g15497"/>
</dbReference>
<name>A0A1I7YF45_9BILA</name>
<accession>A0A1I7YF45</accession>
<evidence type="ECO:0000313" key="2">
    <source>
        <dbReference type="WBParaSite" id="L893_g15497.t1"/>
    </source>
</evidence>
<organism evidence="1 2">
    <name type="scientific">Steinernema glaseri</name>
    <dbReference type="NCBI Taxonomy" id="37863"/>
    <lineage>
        <taxon>Eukaryota</taxon>
        <taxon>Metazoa</taxon>
        <taxon>Ecdysozoa</taxon>
        <taxon>Nematoda</taxon>
        <taxon>Chromadorea</taxon>
        <taxon>Rhabditida</taxon>
        <taxon>Tylenchina</taxon>
        <taxon>Panagrolaimomorpha</taxon>
        <taxon>Strongyloidoidea</taxon>
        <taxon>Steinernematidae</taxon>
        <taxon>Steinernema</taxon>
    </lineage>
</organism>
<protein>
    <submittedName>
        <fullName evidence="2">Chitin-binding type-2 domain-containing protein</fullName>
    </submittedName>
</protein>
<evidence type="ECO:0000313" key="1">
    <source>
        <dbReference type="Proteomes" id="UP000095287"/>
    </source>
</evidence>
<proteinExistence type="predicted"/>
<reference evidence="2" key="1">
    <citation type="submission" date="2016-11" db="UniProtKB">
        <authorList>
            <consortium name="WormBaseParasite"/>
        </authorList>
    </citation>
    <scope>IDENTIFICATION</scope>
</reference>
<dbReference type="AlphaFoldDB" id="A0A1I7YF45"/>